<reference evidence="1" key="1">
    <citation type="submission" date="2022-03" db="EMBL/GenBank/DDBJ databases">
        <title>Aurantimonas Liuensis sp. Nov., isolated from the hadal seawater of the Mariana Trench.</title>
        <authorList>
            <person name="Liu R."/>
        </authorList>
    </citation>
    <scope>NUCLEOTIDE SEQUENCE</scope>
    <source>
        <strain evidence="1">LRZ36</strain>
    </source>
</reference>
<dbReference type="EMBL" id="JALHBS010000096">
    <property type="protein sequence ID" value="MCP3056503.1"/>
    <property type="molecule type" value="Genomic_DNA"/>
</dbReference>
<dbReference type="AlphaFoldDB" id="A0A9X2H9W6"/>
<sequence length="218" mass="24885">MGLLGRKTEDGGIETLACALPRHRGLYFCLHGDPCPALHFRSASQKFRRSVESFQLRQQKKLRPQFLIAGLDEARQGHRFATLCPDDPVAWGYRIKLKVERFRHGGGGRPRIGRTAGNDFGQKIRTVSRRCGSRGPDRRGVDAECCEYVLTSPLSRVPCGRRRFERQRERDRRSFSVIAWRRRTCGGFGGKRRLELQRIVAQSGHPLEFAAHACDLRQ</sequence>
<keyword evidence="2" id="KW-1185">Reference proteome</keyword>
<evidence type="ECO:0000313" key="2">
    <source>
        <dbReference type="Proteomes" id="UP001155220"/>
    </source>
</evidence>
<dbReference type="RefSeq" id="WP_253965311.1">
    <property type="nucleotide sequence ID" value="NZ_JALHBS010000096.1"/>
</dbReference>
<proteinExistence type="predicted"/>
<gene>
    <name evidence="1" type="ORF">MJ956_15310</name>
</gene>
<accession>A0A9X2H9W6</accession>
<dbReference type="Proteomes" id="UP001155220">
    <property type="component" value="Unassembled WGS sequence"/>
</dbReference>
<protein>
    <submittedName>
        <fullName evidence="1">Uncharacterized protein</fullName>
    </submittedName>
</protein>
<organism evidence="1 2">
    <name type="scientific">Aurantimonas marianensis</name>
    <dbReference type="NCBI Taxonomy" id="2920428"/>
    <lineage>
        <taxon>Bacteria</taxon>
        <taxon>Pseudomonadati</taxon>
        <taxon>Pseudomonadota</taxon>
        <taxon>Alphaproteobacteria</taxon>
        <taxon>Hyphomicrobiales</taxon>
        <taxon>Aurantimonadaceae</taxon>
        <taxon>Aurantimonas</taxon>
    </lineage>
</organism>
<name>A0A9X2H9W6_9HYPH</name>
<comment type="caution">
    <text evidence="1">The sequence shown here is derived from an EMBL/GenBank/DDBJ whole genome shotgun (WGS) entry which is preliminary data.</text>
</comment>
<evidence type="ECO:0000313" key="1">
    <source>
        <dbReference type="EMBL" id="MCP3056503.1"/>
    </source>
</evidence>